<dbReference type="Proteomes" id="UP000031737">
    <property type="component" value="Unassembled WGS sequence"/>
</dbReference>
<evidence type="ECO:0000256" key="3">
    <source>
        <dbReference type="ARBA" id="ARBA00004906"/>
    </source>
</evidence>
<dbReference type="InterPro" id="IPR013083">
    <property type="entry name" value="Znf_RING/FYVE/PHD"/>
</dbReference>
<evidence type="ECO:0000256" key="9">
    <source>
        <dbReference type="ARBA" id="ARBA00023242"/>
    </source>
</evidence>
<keyword evidence="7" id="KW-0833">Ubl conjugation pathway</keyword>
<keyword evidence="6 10" id="KW-0863">Zinc-finger</keyword>
<evidence type="ECO:0000313" key="12">
    <source>
        <dbReference type="EMBL" id="ESL07696.1"/>
    </source>
</evidence>
<dbReference type="InterPro" id="IPR024766">
    <property type="entry name" value="Znf_RING_H2"/>
</dbReference>
<dbReference type="AlphaFoldDB" id="A0A061J0Q7"/>
<gene>
    <name evidence="12" type="ORF">TRSC58_04611</name>
</gene>
<keyword evidence="5" id="KW-0479">Metal-binding</keyword>
<dbReference type="PROSITE" id="PS50089">
    <property type="entry name" value="ZF_RING_2"/>
    <property type="match status" value="1"/>
</dbReference>
<evidence type="ECO:0000256" key="6">
    <source>
        <dbReference type="ARBA" id="ARBA00022771"/>
    </source>
</evidence>
<organism evidence="12 13">
    <name type="scientific">Trypanosoma rangeli SC58</name>
    <dbReference type="NCBI Taxonomy" id="429131"/>
    <lineage>
        <taxon>Eukaryota</taxon>
        <taxon>Discoba</taxon>
        <taxon>Euglenozoa</taxon>
        <taxon>Kinetoplastea</taxon>
        <taxon>Metakinetoplastina</taxon>
        <taxon>Trypanosomatida</taxon>
        <taxon>Trypanosomatidae</taxon>
        <taxon>Trypanosoma</taxon>
        <taxon>Herpetosoma</taxon>
    </lineage>
</organism>
<dbReference type="InterPro" id="IPR051031">
    <property type="entry name" value="RING-box_E3_Ubiquitin_Ligase"/>
</dbReference>
<proteinExistence type="predicted"/>
<keyword evidence="9" id="KW-0539">Nucleus</keyword>
<reference evidence="12 13" key="1">
    <citation type="submission" date="2013-07" db="EMBL/GenBank/DDBJ databases">
        <authorList>
            <person name="Stoco P.H."/>
            <person name="Wagner G."/>
            <person name="Gerber A."/>
            <person name="Zaha A."/>
            <person name="Thompson C."/>
            <person name="Bartholomeu D.C."/>
            <person name="Luckemeyer D.D."/>
            <person name="Bahia D."/>
            <person name="Loreto E."/>
            <person name="Prestes E.B."/>
            <person name="Lima F.M."/>
            <person name="Rodrigues-Luiz G."/>
            <person name="Vallejo G.A."/>
            <person name="Filho J.F."/>
            <person name="Monteiro K.M."/>
            <person name="Tyler K.M."/>
            <person name="de Almeida L.G."/>
            <person name="Ortiz M.F."/>
            <person name="Siervo M.A."/>
            <person name="de Moraes M.H."/>
            <person name="Cunha O.L."/>
            <person name="Mendonca-Neto R."/>
            <person name="Silva R."/>
            <person name="Teixeira S.M."/>
            <person name="Murta S.M."/>
            <person name="Sincero T.C."/>
            <person name="Mendes T.A."/>
            <person name="Urmenyi T.P."/>
            <person name="Silva V.G."/>
            <person name="da Rocha W.D."/>
            <person name="Andersson B."/>
            <person name="Romanha A.J."/>
            <person name="Steindel M."/>
            <person name="de Vasconcelos A.T."/>
            <person name="Grisard E.C."/>
        </authorList>
    </citation>
    <scope>NUCLEOTIDE SEQUENCE [LARGE SCALE GENOMIC DNA]</scope>
    <source>
        <strain evidence="12 13">SC58</strain>
    </source>
</reference>
<comment type="pathway">
    <text evidence="3">Protein modification; protein ubiquitination.</text>
</comment>
<dbReference type="Pfam" id="PF12678">
    <property type="entry name" value="zf-rbx1"/>
    <property type="match status" value="1"/>
</dbReference>
<evidence type="ECO:0000256" key="1">
    <source>
        <dbReference type="ARBA" id="ARBA00004123"/>
    </source>
</evidence>
<keyword evidence="13" id="KW-1185">Reference proteome</keyword>
<dbReference type="GO" id="GO:0005634">
    <property type="term" value="C:nucleus"/>
    <property type="evidence" value="ECO:0007669"/>
    <property type="project" value="UniProtKB-SubCell"/>
</dbReference>
<evidence type="ECO:0000259" key="11">
    <source>
        <dbReference type="PROSITE" id="PS50089"/>
    </source>
</evidence>
<sequence>MLMTRQPSAAAVEQQLPLRDPLCHVTSADSMEGLVPHGSSFEAAAKTNDRAVCSITAKQWDTVAVWSWNVQVGTCAICKSAIADRCIECCGIGESLTNSNTATAAQRGSSNWGDRSAFNQLTSSAGSRQECPSQQPQQGSTMVSAALAWGGDVAGECLIVWGVCNHVFHLHCISRWLRHRLQCPICGREWEVAKTTRNDY</sequence>
<evidence type="ECO:0000256" key="7">
    <source>
        <dbReference type="ARBA" id="ARBA00022786"/>
    </source>
</evidence>
<dbReference type="EMBL" id="AUPL01004611">
    <property type="protein sequence ID" value="ESL07696.1"/>
    <property type="molecule type" value="Genomic_DNA"/>
</dbReference>
<evidence type="ECO:0000256" key="2">
    <source>
        <dbReference type="ARBA" id="ARBA00004496"/>
    </source>
</evidence>
<dbReference type="PANTHER" id="PTHR11210">
    <property type="entry name" value="RING BOX"/>
    <property type="match status" value="1"/>
</dbReference>
<dbReference type="Gene3D" id="3.30.40.10">
    <property type="entry name" value="Zinc/RING finger domain, C3HC4 (zinc finger)"/>
    <property type="match status" value="1"/>
</dbReference>
<evidence type="ECO:0000256" key="4">
    <source>
        <dbReference type="ARBA" id="ARBA00022490"/>
    </source>
</evidence>
<comment type="subcellular location">
    <subcellularLocation>
        <location evidence="2">Cytoplasm</location>
    </subcellularLocation>
    <subcellularLocation>
        <location evidence="1">Nucleus</location>
    </subcellularLocation>
</comment>
<dbReference type="OrthoDB" id="8962942at2759"/>
<protein>
    <recommendedName>
        <fullName evidence="11">RING-type domain-containing protein</fullName>
    </recommendedName>
</protein>
<evidence type="ECO:0000313" key="13">
    <source>
        <dbReference type="Proteomes" id="UP000031737"/>
    </source>
</evidence>
<dbReference type="InterPro" id="IPR001841">
    <property type="entry name" value="Znf_RING"/>
</dbReference>
<evidence type="ECO:0000256" key="8">
    <source>
        <dbReference type="ARBA" id="ARBA00022833"/>
    </source>
</evidence>
<comment type="caution">
    <text evidence="12">The sequence shown here is derived from an EMBL/GenBank/DDBJ whole genome shotgun (WGS) entry which is preliminary data.</text>
</comment>
<keyword evidence="4" id="KW-0963">Cytoplasm</keyword>
<accession>A0A061J0Q7</accession>
<keyword evidence="8" id="KW-0862">Zinc</keyword>
<dbReference type="GO" id="GO:0008270">
    <property type="term" value="F:zinc ion binding"/>
    <property type="evidence" value="ECO:0007669"/>
    <property type="project" value="UniProtKB-KW"/>
</dbReference>
<feature type="domain" description="RING-type" evidence="11">
    <location>
        <begin position="164"/>
        <end position="186"/>
    </location>
</feature>
<name>A0A061J0Q7_TRYRA</name>
<dbReference type="SUPFAM" id="SSF57850">
    <property type="entry name" value="RING/U-box"/>
    <property type="match status" value="2"/>
</dbReference>
<evidence type="ECO:0000256" key="5">
    <source>
        <dbReference type="ARBA" id="ARBA00022723"/>
    </source>
</evidence>
<dbReference type="GO" id="GO:0005737">
    <property type="term" value="C:cytoplasm"/>
    <property type="evidence" value="ECO:0007669"/>
    <property type="project" value="UniProtKB-SubCell"/>
</dbReference>
<dbReference type="VEuPathDB" id="TriTrypDB:TRSC58_04611"/>
<evidence type="ECO:0000256" key="10">
    <source>
        <dbReference type="PROSITE-ProRule" id="PRU00175"/>
    </source>
</evidence>